<evidence type="ECO:0000256" key="2">
    <source>
        <dbReference type="ARBA" id="ARBA00022692"/>
    </source>
</evidence>
<keyword evidence="2 6" id="KW-0812">Transmembrane</keyword>
<accession>A0AAN9H306</accession>
<dbReference type="GO" id="GO:0005789">
    <property type="term" value="C:endoplasmic reticulum membrane"/>
    <property type="evidence" value="ECO:0007669"/>
    <property type="project" value="UniProtKB-SubCell"/>
</dbReference>
<dbReference type="AlphaFoldDB" id="A0AAN9H306"/>
<evidence type="ECO:0000313" key="9">
    <source>
        <dbReference type="Proteomes" id="UP001364617"/>
    </source>
</evidence>
<organism evidence="8 9">
    <name type="scientific">Phoxinus phoxinus</name>
    <name type="common">Eurasian minnow</name>
    <dbReference type="NCBI Taxonomy" id="58324"/>
    <lineage>
        <taxon>Eukaryota</taxon>
        <taxon>Metazoa</taxon>
        <taxon>Chordata</taxon>
        <taxon>Craniata</taxon>
        <taxon>Vertebrata</taxon>
        <taxon>Euteleostomi</taxon>
        <taxon>Actinopterygii</taxon>
        <taxon>Neopterygii</taxon>
        <taxon>Teleostei</taxon>
        <taxon>Ostariophysi</taxon>
        <taxon>Cypriniformes</taxon>
        <taxon>Leuciscidae</taxon>
        <taxon>Phoxininae</taxon>
        <taxon>Phoxinus</taxon>
    </lineage>
</organism>
<feature type="transmembrane region" description="Helical" evidence="6">
    <location>
        <begin position="134"/>
        <end position="160"/>
    </location>
</feature>
<dbReference type="Proteomes" id="UP001364617">
    <property type="component" value="Unassembled WGS sequence"/>
</dbReference>
<evidence type="ECO:0000256" key="4">
    <source>
        <dbReference type="ARBA" id="ARBA00022989"/>
    </source>
</evidence>
<keyword evidence="9" id="KW-1185">Reference proteome</keyword>
<feature type="domain" description="Reticulon" evidence="7">
    <location>
        <begin position="16"/>
        <end position="203"/>
    </location>
</feature>
<keyword evidence="5 6" id="KW-0472">Membrane</keyword>
<reference evidence="8 9" key="1">
    <citation type="submission" date="2024-02" db="EMBL/GenBank/DDBJ databases">
        <title>Chromosome-level genome assembly of the Eurasian Minnow (Phoxinus phoxinus).</title>
        <authorList>
            <person name="Oriowo T.O."/>
            <person name="Martin S."/>
            <person name="Stange M."/>
            <person name="Chrysostomakis Y."/>
            <person name="Brown T."/>
            <person name="Winkler S."/>
            <person name="Kukowka S."/>
            <person name="Myers E.W."/>
            <person name="Bohne A."/>
        </authorList>
    </citation>
    <scope>NUCLEOTIDE SEQUENCE [LARGE SCALE GENOMIC DNA]</scope>
    <source>
        <strain evidence="8">ZFMK-TIS-60720</strain>
        <tissue evidence="8">Whole Organism</tissue>
    </source>
</reference>
<dbReference type="PROSITE" id="PS50845">
    <property type="entry name" value="RETICULON"/>
    <property type="match status" value="1"/>
</dbReference>
<dbReference type="InterPro" id="IPR003388">
    <property type="entry name" value="Reticulon"/>
</dbReference>
<name>A0AAN9H306_9TELE</name>
<dbReference type="Gene3D" id="1.20.5.2480">
    <property type="match status" value="1"/>
</dbReference>
<dbReference type="GO" id="GO:0071787">
    <property type="term" value="P:endoplasmic reticulum tubular network formation"/>
    <property type="evidence" value="ECO:0007669"/>
    <property type="project" value="TreeGrafter"/>
</dbReference>
<evidence type="ECO:0000256" key="1">
    <source>
        <dbReference type="ARBA" id="ARBA00004477"/>
    </source>
</evidence>
<dbReference type="PANTHER" id="PTHR45799:SF6">
    <property type="entry name" value="RETICULON"/>
    <property type="match status" value="1"/>
</dbReference>
<proteinExistence type="predicted"/>
<dbReference type="FunFam" id="1.20.5.2480:FF:000001">
    <property type="entry name" value="Reticulon"/>
    <property type="match status" value="1"/>
</dbReference>
<evidence type="ECO:0000259" key="7">
    <source>
        <dbReference type="PROSITE" id="PS50845"/>
    </source>
</evidence>
<dbReference type="Pfam" id="PF02453">
    <property type="entry name" value="Reticulon"/>
    <property type="match status" value="1"/>
</dbReference>
<protein>
    <recommendedName>
        <fullName evidence="6">Reticulon</fullName>
    </recommendedName>
</protein>
<comment type="subcellular location">
    <subcellularLocation>
        <location evidence="1 6">Endoplasmic reticulum membrane</location>
        <topology evidence="1 6">Multi-pass membrane protein</topology>
    </subcellularLocation>
</comment>
<evidence type="ECO:0000313" key="8">
    <source>
        <dbReference type="EMBL" id="KAK7148001.1"/>
    </source>
</evidence>
<dbReference type="EMBL" id="JAYKXH010000013">
    <property type="protein sequence ID" value="KAK7148001.1"/>
    <property type="molecule type" value="Genomic_DNA"/>
</dbReference>
<sequence length="203" mass="22625">MDLADRQPSADWKHTVLQLLRWRDVRASALVFGSSLSILLFLTCYSIISILSYSALALLSGTVSFRVYRGVLQAVQKSDEGHPFRCVLEKDLALSREAVQRHSDVVLSRINGALKELRRLFLVEDLVDSLKFGVVLWVFTYVGSWFNGLTLLILGLIGAFSGPITYEKHQTQIDQFMSSVSGQVKDVLGKIQAKVPGAKKKPE</sequence>
<dbReference type="GO" id="GO:0043005">
    <property type="term" value="C:neuron projection"/>
    <property type="evidence" value="ECO:0007669"/>
    <property type="project" value="TreeGrafter"/>
</dbReference>
<comment type="caution">
    <text evidence="8">The sequence shown here is derived from an EMBL/GenBank/DDBJ whole genome shotgun (WGS) entry which is preliminary data.</text>
</comment>
<evidence type="ECO:0000256" key="3">
    <source>
        <dbReference type="ARBA" id="ARBA00022824"/>
    </source>
</evidence>
<keyword evidence="3 6" id="KW-0256">Endoplasmic reticulum</keyword>
<gene>
    <name evidence="8" type="ORF">R3I93_012339</name>
</gene>
<keyword evidence="4 6" id="KW-1133">Transmembrane helix</keyword>
<dbReference type="PANTHER" id="PTHR45799">
    <property type="entry name" value="RETICULON-LIKE PROTEIN"/>
    <property type="match status" value="1"/>
</dbReference>
<evidence type="ECO:0000256" key="5">
    <source>
        <dbReference type="ARBA" id="ARBA00023136"/>
    </source>
</evidence>
<dbReference type="GO" id="GO:0014069">
    <property type="term" value="C:postsynaptic density"/>
    <property type="evidence" value="ECO:0007669"/>
    <property type="project" value="TreeGrafter"/>
</dbReference>
<evidence type="ECO:0000256" key="6">
    <source>
        <dbReference type="RuleBase" id="RU210713"/>
    </source>
</evidence>
<feature type="transmembrane region" description="Helical" evidence="6">
    <location>
        <begin position="29"/>
        <end position="56"/>
    </location>
</feature>
<dbReference type="InterPro" id="IPR046964">
    <property type="entry name" value="RTN1-4"/>
</dbReference>
<dbReference type="GO" id="GO:0030182">
    <property type="term" value="P:neuron differentiation"/>
    <property type="evidence" value="ECO:0007669"/>
    <property type="project" value="TreeGrafter"/>
</dbReference>
<dbReference type="GO" id="GO:0007420">
    <property type="term" value="P:brain development"/>
    <property type="evidence" value="ECO:0007669"/>
    <property type="project" value="TreeGrafter"/>
</dbReference>